<evidence type="ECO:0000256" key="1">
    <source>
        <dbReference type="SAM" id="MobiDB-lite"/>
    </source>
</evidence>
<protein>
    <submittedName>
        <fullName evidence="2">Uncharacterized protein</fullName>
    </submittedName>
</protein>
<feature type="compositionally biased region" description="Low complexity" evidence="1">
    <location>
        <begin position="35"/>
        <end position="52"/>
    </location>
</feature>
<sequence length="132" mass="15040">MLRNYRLAESLCTLHITMSFLLCQDSQEPSPTPSPSTSRSLTPIGNKSGSSSPSPPPVMESSKSTSEQSYDTRTKEEQKVLVQLWVENFERLESKGAKKIWQRICDEINSRLGCCKTSQKCMKKIKYLIDRY</sequence>
<gene>
    <name evidence="2" type="ORF">AWC38_SpisGene19520</name>
</gene>
<name>A0A2B4RIM3_STYPI</name>
<accession>A0A2B4RIM3</accession>
<evidence type="ECO:0000313" key="3">
    <source>
        <dbReference type="Proteomes" id="UP000225706"/>
    </source>
</evidence>
<evidence type="ECO:0000313" key="2">
    <source>
        <dbReference type="EMBL" id="PFX16218.1"/>
    </source>
</evidence>
<feature type="region of interest" description="Disordered" evidence="1">
    <location>
        <begin position="25"/>
        <end position="74"/>
    </location>
</feature>
<reference evidence="3" key="1">
    <citation type="journal article" date="2017" name="bioRxiv">
        <title>Comparative analysis of the genomes of Stylophora pistillata and Acropora digitifera provides evidence for extensive differences between species of corals.</title>
        <authorList>
            <person name="Voolstra C.R."/>
            <person name="Li Y."/>
            <person name="Liew Y.J."/>
            <person name="Baumgarten S."/>
            <person name="Zoccola D."/>
            <person name="Flot J.-F."/>
            <person name="Tambutte S."/>
            <person name="Allemand D."/>
            <person name="Aranda M."/>
        </authorList>
    </citation>
    <scope>NUCLEOTIDE SEQUENCE [LARGE SCALE GENOMIC DNA]</scope>
</reference>
<dbReference type="EMBL" id="LSMT01000564">
    <property type="protein sequence ID" value="PFX16218.1"/>
    <property type="molecule type" value="Genomic_DNA"/>
</dbReference>
<comment type="caution">
    <text evidence="2">The sequence shown here is derived from an EMBL/GenBank/DDBJ whole genome shotgun (WGS) entry which is preliminary data.</text>
</comment>
<proteinExistence type="predicted"/>
<dbReference type="AlphaFoldDB" id="A0A2B4RIM3"/>
<organism evidence="2 3">
    <name type="scientific">Stylophora pistillata</name>
    <name type="common">Smooth cauliflower coral</name>
    <dbReference type="NCBI Taxonomy" id="50429"/>
    <lineage>
        <taxon>Eukaryota</taxon>
        <taxon>Metazoa</taxon>
        <taxon>Cnidaria</taxon>
        <taxon>Anthozoa</taxon>
        <taxon>Hexacorallia</taxon>
        <taxon>Scleractinia</taxon>
        <taxon>Astrocoeniina</taxon>
        <taxon>Pocilloporidae</taxon>
        <taxon>Stylophora</taxon>
    </lineage>
</organism>
<dbReference type="Proteomes" id="UP000225706">
    <property type="component" value="Unassembled WGS sequence"/>
</dbReference>
<keyword evidence="3" id="KW-1185">Reference proteome</keyword>